<evidence type="ECO:0000256" key="8">
    <source>
        <dbReference type="ARBA" id="ARBA00023166"/>
    </source>
</evidence>
<reference evidence="18" key="1">
    <citation type="journal article" date="2019" name="PLoS Negl. Trop. Dis.">
        <title>Revisiting the worldwide diversity of Leptospira species in the environment.</title>
        <authorList>
            <person name="Vincent A.T."/>
            <person name="Schiettekatte O."/>
            <person name="Bourhy P."/>
            <person name="Veyrier F.J."/>
            <person name="Picardeau M."/>
        </authorList>
    </citation>
    <scope>NUCLEOTIDE SEQUENCE [LARGE SCALE GENOMIC DNA]</scope>
    <source>
        <strain evidence="18">SSW15</strain>
    </source>
</reference>
<evidence type="ECO:0000256" key="12">
    <source>
        <dbReference type="ARBA" id="ARBA00049645"/>
    </source>
</evidence>
<dbReference type="InterPro" id="IPR007867">
    <property type="entry name" value="GMC_OxRtase_C"/>
</dbReference>
<dbReference type="InterPro" id="IPR052542">
    <property type="entry name" value="Cholesterol_Oxidase"/>
</dbReference>
<comment type="pathway">
    <text evidence="12">Steroid metabolism; cholesterol degradation.</text>
</comment>
<evidence type="ECO:0000256" key="4">
    <source>
        <dbReference type="ARBA" id="ARBA00022630"/>
    </source>
</evidence>
<feature type="domain" description="Glucose-methanol-choline oxidoreductase N-terminal" evidence="16">
    <location>
        <begin position="138"/>
        <end position="350"/>
    </location>
</feature>
<dbReference type="EMBL" id="RQET01000004">
    <property type="protein sequence ID" value="TGK12256.1"/>
    <property type="molecule type" value="Genomic_DNA"/>
</dbReference>
<keyword evidence="3" id="KW-0153">Cholesterol metabolism</keyword>
<evidence type="ECO:0000259" key="17">
    <source>
        <dbReference type="Pfam" id="PF05199"/>
    </source>
</evidence>
<evidence type="ECO:0000256" key="15">
    <source>
        <dbReference type="ARBA" id="ARBA00049778"/>
    </source>
</evidence>
<keyword evidence="9" id="KW-0753">Steroid metabolism</keyword>
<dbReference type="InterPro" id="IPR000172">
    <property type="entry name" value="GMC_OxRdtase_N"/>
</dbReference>
<keyword evidence="6" id="KW-0560">Oxidoreductase</keyword>
<evidence type="ECO:0000259" key="16">
    <source>
        <dbReference type="Pfam" id="PF00732"/>
    </source>
</evidence>
<comment type="similarity">
    <text evidence="2">Belongs to the GMC oxidoreductase family.</text>
</comment>
<dbReference type="AlphaFoldDB" id="A0A4R9GJB6"/>
<comment type="caution">
    <text evidence="18">The sequence shown here is derived from an EMBL/GenBank/DDBJ whole genome shotgun (WGS) entry which is preliminary data.</text>
</comment>
<evidence type="ECO:0000256" key="5">
    <source>
        <dbReference type="ARBA" id="ARBA00022827"/>
    </source>
</evidence>
<dbReference type="SUPFAM" id="SSF51905">
    <property type="entry name" value="FAD/NAD(P)-binding domain"/>
    <property type="match status" value="1"/>
</dbReference>
<gene>
    <name evidence="18" type="ORF">EHO60_08330</name>
</gene>
<dbReference type="EC" id="5.3.3.1" evidence="11"/>
<dbReference type="EC" id="1.1.3.6" evidence="13"/>
<evidence type="ECO:0000256" key="14">
    <source>
        <dbReference type="ARBA" id="ARBA00049744"/>
    </source>
</evidence>
<evidence type="ECO:0000256" key="6">
    <source>
        <dbReference type="ARBA" id="ARBA00023002"/>
    </source>
</evidence>
<evidence type="ECO:0000256" key="9">
    <source>
        <dbReference type="ARBA" id="ARBA00023221"/>
    </source>
</evidence>
<dbReference type="OrthoDB" id="9787779at2"/>
<organism evidence="18 19">
    <name type="scientific">Leptospira fletcheri</name>
    <dbReference type="NCBI Taxonomy" id="2484981"/>
    <lineage>
        <taxon>Bacteria</taxon>
        <taxon>Pseudomonadati</taxon>
        <taxon>Spirochaetota</taxon>
        <taxon>Spirochaetia</taxon>
        <taxon>Leptospirales</taxon>
        <taxon>Leptospiraceae</taxon>
        <taxon>Leptospira</taxon>
    </lineage>
</organism>
<keyword evidence="10" id="KW-0413">Isomerase</keyword>
<dbReference type="InterPro" id="IPR036188">
    <property type="entry name" value="FAD/NAD-bd_sf"/>
</dbReference>
<feature type="domain" description="Glucose-methanol-choline oxidoreductase C-terminal" evidence="17">
    <location>
        <begin position="547"/>
        <end position="604"/>
    </location>
</feature>
<sequence>MYVRKDDILDSAHGFSGGNLFKIRKLGQLIIAIIGQIRQISKLFQARGVFPLYEAVIIGSGFGGAITGCRLSRKWGKKVLILERGKRYPKGSFPRSPHAMSKNFWNIPADPNPYRAKQFRKLNETGLFDIRNYPNMDVVLSAGLGGGSLIYANVFLEPPDHVFDERWPTGTKRKDLNPYYKIVKDVLGSRPIPRNGDERRRVVRTELYEKFAKSAGRESKLANINVFFGNDFKKPLDIGLQEKNRFGAVQTSCTYCAECDIGCNTHSKNTLDLNYLFVAENKYKAEIRTEHLVVKIVPLGKDGGEDANSKGEFGYRVHFVDLENDTFRHVDAVRVILSAGTLGTTELLLKCKEQFKTLPEISDRLGKRFSGNGDFLSFVVKGKDPADPNYGPVITQYTDYNLFKNYDSNRAFVLEDASYPVFASYFVEGAIPWFLRIGFFLKMAGEIFKRFINGKIFGRIGFLIGETLKGDISYTSAVLLCMGVDKSDGEMHLDKKRKSLAIFWPQKNSMSLYDSILEVTKKFASFTQAESNFPLPTWAWPIRNNVTVHPLGGCVLATSPQEGVCSSDPKTYGQVFHYKGLYVADGSLIPSAVGANPSMTISALSERVAEAITKIKPSAKL</sequence>
<dbReference type="Gene3D" id="3.50.50.60">
    <property type="entry name" value="FAD/NAD(P)-binding domain"/>
    <property type="match status" value="3"/>
</dbReference>
<dbReference type="GO" id="GO:0008203">
    <property type="term" value="P:cholesterol metabolic process"/>
    <property type="evidence" value="ECO:0007669"/>
    <property type="project" value="UniProtKB-KW"/>
</dbReference>
<keyword evidence="7" id="KW-0443">Lipid metabolism</keyword>
<dbReference type="Pfam" id="PF05199">
    <property type="entry name" value="GMC_oxred_C"/>
    <property type="match status" value="1"/>
</dbReference>
<evidence type="ECO:0000256" key="3">
    <source>
        <dbReference type="ARBA" id="ARBA00022548"/>
    </source>
</evidence>
<dbReference type="GO" id="GO:0050660">
    <property type="term" value="F:flavin adenine dinucleotide binding"/>
    <property type="evidence" value="ECO:0007669"/>
    <property type="project" value="InterPro"/>
</dbReference>
<keyword evidence="19" id="KW-1185">Reference proteome</keyword>
<evidence type="ECO:0000256" key="2">
    <source>
        <dbReference type="ARBA" id="ARBA00010790"/>
    </source>
</evidence>
<evidence type="ECO:0000313" key="18">
    <source>
        <dbReference type="EMBL" id="TGK12256.1"/>
    </source>
</evidence>
<evidence type="ECO:0000256" key="13">
    <source>
        <dbReference type="ARBA" id="ARBA00049723"/>
    </source>
</evidence>
<keyword evidence="5" id="KW-0274">FAD</keyword>
<proteinExistence type="inferred from homology"/>
<keyword evidence="8" id="KW-1207">Sterol metabolism</keyword>
<dbReference type="PANTHER" id="PTHR47470:SF1">
    <property type="entry name" value="FAD-DEPENDENT OXIDOREDUCTASE 2 FAD BINDING DOMAIN-CONTAINING PROTEIN"/>
    <property type="match status" value="1"/>
</dbReference>
<comment type="cofactor">
    <cofactor evidence="1">
        <name>FAD</name>
        <dbReference type="ChEBI" id="CHEBI:57692"/>
    </cofactor>
</comment>
<evidence type="ECO:0000256" key="1">
    <source>
        <dbReference type="ARBA" id="ARBA00001974"/>
    </source>
</evidence>
<dbReference type="Proteomes" id="UP000298458">
    <property type="component" value="Unassembled WGS sequence"/>
</dbReference>
<evidence type="ECO:0000256" key="7">
    <source>
        <dbReference type="ARBA" id="ARBA00023098"/>
    </source>
</evidence>
<protein>
    <recommendedName>
        <fullName evidence="14">Cholesterol oxidase</fullName>
        <ecNumber evidence="13">1.1.3.6</ecNumber>
        <ecNumber evidence="11">5.3.3.1</ecNumber>
    </recommendedName>
    <alternativeName>
        <fullName evidence="15">Cholesterol isomerase</fullName>
    </alternativeName>
</protein>
<keyword evidence="4" id="KW-0285">Flavoprotein</keyword>
<dbReference type="PANTHER" id="PTHR47470">
    <property type="entry name" value="CHOLESTEROL OXIDASE"/>
    <property type="match status" value="1"/>
</dbReference>
<evidence type="ECO:0000313" key="19">
    <source>
        <dbReference type="Proteomes" id="UP000298458"/>
    </source>
</evidence>
<accession>A0A4R9GJB6</accession>
<evidence type="ECO:0000256" key="10">
    <source>
        <dbReference type="ARBA" id="ARBA00023235"/>
    </source>
</evidence>
<dbReference type="GO" id="GO:0016995">
    <property type="term" value="F:cholesterol oxidase activity"/>
    <property type="evidence" value="ECO:0007669"/>
    <property type="project" value="UniProtKB-EC"/>
</dbReference>
<name>A0A4R9GJB6_9LEPT</name>
<evidence type="ECO:0000256" key="11">
    <source>
        <dbReference type="ARBA" id="ARBA00038856"/>
    </source>
</evidence>
<dbReference type="GO" id="GO:0004769">
    <property type="term" value="F:steroid Delta-isomerase activity"/>
    <property type="evidence" value="ECO:0007669"/>
    <property type="project" value="UniProtKB-EC"/>
</dbReference>
<dbReference type="Pfam" id="PF00732">
    <property type="entry name" value="GMC_oxred_N"/>
    <property type="match status" value="1"/>
</dbReference>
<dbReference type="Pfam" id="PF13450">
    <property type="entry name" value="NAD_binding_8"/>
    <property type="match status" value="1"/>
</dbReference>